<dbReference type="GO" id="GO:0005737">
    <property type="term" value="C:cytoplasm"/>
    <property type="evidence" value="ECO:0007669"/>
    <property type="project" value="UniProtKB-SubCell"/>
</dbReference>
<sequence length="428" mass="46495">MPAVVVVGAQWGDEGKGKATDQLGSRVDYVVKFNGGNNAGHTVVIGDEKYALHLLPSGILSPGVTPVIGNGVVVDLEVLFSELDHLETRGVDTSRLLVSGSAHVIPPYNRTLDKVTERFLGKRQIGTTGRGIGPTYADKMNRVGVRIQDLYDEKILREKIEGALEMKNQILLKVYNRRAVTVDETVDALLAWADRLQPMVADCSLVLNSALDRGEIVLFEAGQATMLDVDHGTYPFVTSSSATAAGACTGSGIGPTRIDRVVGVIKAYTTRVGEGPFPTELNDEMGEFLRKTGGEFGVTTGRSRRCGWYDAVIARYSSRINGLTDLVLTKLDVLTGLEKIPVCVAYDVDGVRYDEMPVDQSAFHHATPIYEELDGWYEDISSARTFEDLPVNAQRYVEHLESISGTRISAVGVGPQREATIARHDILG</sequence>
<dbReference type="InterPro" id="IPR033128">
    <property type="entry name" value="Adenylosuccin_syn_Lys_AS"/>
</dbReference>
<dbReference type="EC" id="6.3.4.4" evidence="8 10"/>
<feature type="binding site" evidence="8">
    <location>
        <begin position="298"/>
        <end position="304"/>
    </location>
    <ligand>
        <name>substrate</name>
    </ligand>
</feature>
<dbReference type="RefSeq" id="WP_109230070.1">
    <property type="nucleotide sequence ID" value="NZ_PYHR01000002.1"/>
</dbReference>
<dbReference type="GO" id="GO:0000287">
    <property type="term" value="F:magnesium ion binding"/>
    <property type="evidence" value="ECO:0007669"/>
    <property type="project" value="UniProtKB-UniRule"/>
</dbReference>
<dbReference type="Gene3D" id="3.40.440.10">
    <property type="entry name" value="Adenylosuccinate Synthetase, subunit A, domain 1"/>
    <property type="match status" value="1"/>
</dbReference>
<name>A0A2U1ZXL6_9MICO</name>
<feature type="binding site" evidence="8">
    <location>
        <position position="40"/>
    </location>
    <ligand>
        <name>Mg(2+)</name>
        <dbReference type="ChEBI" id="CHEBI:18420"/>
    </ligand>
</feature>
<dbReference type="GO" id="GO:0004019">
    <property type="term" value="F:adenylosuccinate synthase activity"/>
    <property type="evidence" value="ECO:0007669"/>
    <property type="project" value="UniProtKB-UniRule"/>
</dbReference>
<organism evidence="11 12">
    <name type="scientific">Serinibacter arcticus</name>
    <dbReference type="NCBI Taxonomy" id="1655435"/>
    <lineage>
        <taxon>Bacteria</taxon>
        <taxon>Bacillati</taxon>
        <taxon>Actinomycetota</taxon>
        <taxon>Actinomycetes</taxon>
        <taxon>Micrococcales</taxon>
        <taxon>Beutenbergiaceae</taxon>
        <taxon>Serinibacter</taxon>
    </lineage>
</organism>
<dbReference type="PANTHER" id="PTHR11846:SF0">
    <property type="entry name" value="ADENYLOSUCCINATE SYNTHETASE"/>
    <property type="match status" value="1"/>
</dbReference>
<keyword evidence="3 8" id="KW-0479">Metal-binding</keyword>
<dbReference type="PANTHER" id="PTHR11846">
    <property type="entry name" value="ADENYLOSUCCINATE SYNTHETASE"/>
    <property type="match status" value="1"/>
</dbReference>
<evidence type="ECO:0000313" key="11">
    <source>
        <dbReference type="EMBL" id="PWD51690.1"/>
    </source>
</evidence>
<feature type="binding site" evidence="8">
    <location>
        <begin position="330"/>
        <end position="332"/>
    </location>
    <ligand>
        <name>GTP</name>
        <dbReference type="ChEBI" id="CHEBI:37565"/>
    </ligand>
</feature>
<dbReference type="InterPro" id="IPR042111">
    <property type="entry name" value="Adenylosuccinate_synth_dom3"/>
</dbReference>
<comment type="caution">
    <text evidence="11">The sequence shown here is derived from an EMBL/GenBank/DDBJ whole genome shotgun (WGS) entry which is preliminary data.</text>
</comment>
<comment type="subunit">
    <text evidence="1 8">Homodimer.</text>
</comment>
<dbReference type="NCBIfam" id="TIGR00184">
    <property type="entry name" value="purA"/>
    <property type="match status" value="1"/>
</dbReference>
<dbReference type="SUPFAM" id="SSF52540">
    <property type="entry name" value="P-loop containing nucleoside triphosphate hydrolases"/>
    <property type="match status" value="1"/>
</dbReference>
<dbReference type="GO" id="GO:0044208">
    <property type="term" value="P:'de novo' AMP biosynthetic process"/>
    <property type="evidence" value="ECO:0007669"/>
    <property type="project" value="UniProtKB-UniRule"/>
</dbReference>
<dbReference type="Pfam" id="PF00709">
    <property type="entry name" value="Adenylsucc_synt"/>
    <property type="match status" value="1"/>
</dbReference>
<dbReference type="FunFam" id="1.10.300.10:FF:000001">
    <property type="entry name" value="Adenylosuccinate synthetase"/>
    <property type="match status" value="1"/>
</dbReference>
<keyword evidence="5 8" id="KW-0658">Purine biosynthesis</keyword>
<dbReference type="HAMAP" id="MF_00011">
    <property type="entry name" value="Adenylosucc_synth"/>
    <property type="match status" value="1"/>
</dbReference>
<feature type="binding site" description="in other chain" evidence="8">
    <location>
        <begin position="38"/>
        <end position="41"/>
    </location>
    <ligand>
        <name>IMP</name>
        <dbReference type="ChEBI" id="CHEBI:58053"/>
        <note>ligand shared between dimeric partners</note>
    </ligand>
</feature>
<evidence type="ECO:0000256" key="8">
    <source>
        <dbReference type="HAMAP-Rule" id="MF_00011"/>
    </source>
</evidence>
<dbReference type="FunFam" id="3.90.170.10:FF:000001">
    <property type="entry name" value="Adenylosuccinate synthetase"/>
    <property type="match status" value="1"/>
</dbReference>
<evidence type="ECO:0000256" key="10">
    <source>
        <dbReference type="RuleBase" id="RU000520"/>
    </source>
</evidence>
<keyword evidence="12" id="KW-1185">Reference proteome</keyword>
<dbReference type="GO" id="GO:0046040">
    <property type="term" value="P:IMP metabolic process"/>
    <property type="evidence" value="ECO:0007669"/>
    <property type="project" value="TreeGrafter"/>
</dbReference>
<comment type="subcellular location">
    <subcellularLocation>
        <location evidence="8">Cytoplasm</location>
    </subcellularLocation>
</comment>
<feature type="active site" description="Proton acceptor" evidence="8">
    <location>
        <position position="13"/>
    </location>
</feature>
<evidence type="ECO:0000256" key="4">
    <source>
        <dbReference type="ARBA" id="ARBA00022741"/>
    </source>
</evidence>
<dbReference type="AlphaFoldDB" id="A0A2U1ZXL6"/>
<dbReference type="InterPro" id="IPR027417">
    <property type="entry name" value="P-loop_NTPase"/>
</dbReference>
<dbReference type="PROSITE" id="PS00513">
    <property type="entry name" value="ADENYLOSUCCIN_SYN_2"/>
    <property type="match status" value="1"/>
</dbReference>
<comment type="cofactor">
    <cofactor evidence="8">
        <name>Mg(2+)</name>
        <dbReference type="ChEBI" id="CHEBI:18420"/>
    </cofactor>
    <text evidence="8">Binds 1 Mg(2+) ion per subunit.</text>
</comment>
<comment type="similarity">
    <text evidence="8 10">Belongs to the adenylosuccinate synthetase family.</text>
</comment>
<feature type="binding site" description="in other chain" evidence="8">
    <location>
        <position position="238"/>
    </location>
    <ligand>
        <name>IMP</name>
        <dbReference type="ChEBI" id="CHEBI:58053"/>
        <note>ligand shared between dimeric partners</note>
    </ligand>
</feature>
<dbReference type="PROSITE" id="PS01266">
    <property type="entry name" value="ADENYLOSUCCIN_SYN_1"/>
    <property type="match status" value="1"/>
</dbReference>
<proteinExistence type="inferred from homology"/>
<feature type="binding site" description="in other chain" evidence="8">
    <location>
        <position position="223"/>
    </location>
    <ligand>
        <name>IMP</name>
        <dbReference type="ChEBI" id="CHEBI:58053"/>
        <note>ligand shared between dimeric partners</note>
    </ligand>
</feature>
<dbReference type="EMBL" id="PYHR01000002">
    <property type="protein sequence ID" value="PWD51690.1"/>
    <property type="molecule type" value="Genomic_DNA"/>
</dbReference>
<dbReference type="InterPro" id="IPR042109">
    <property type="entry name" value="Adenylosuccinate_synth_dom1"/>
</dbReference>
<keyword evidence="7 8" id="KW-0342">GTP-binding</keyword>
<keyword evidence="8" id="KW-0963">Cytoplasm</keyword>
<dbReference type="UniPathway" id="UPA00075">
    <property type="reaction ID" value="UER00335"/>
</dbReference>
<dbReference type="InterPro" id="IPR018220">
    <property type="entry name" value="Adenylosuccin_syn_GTP-bd"/>
</dbReference>
<protein>
    <recommendedName>
        <fullName evidence="8 10">Adenylosuccinate synthetase</fullName>
        <shortName evidence="8">AMPSase</shortName>
        <shortName evidence="8">AdSS</shortName>
        <ecNumber evidence="8 10">6.3.4.4</ecNumber>
    </recommendedName>
    <alternativeName>
        <fullName evidence="8">IMP--aspartate ligase</fullName>
    </alternativeName>
</protein>
<dbReference type="SMART" id="SM00788">
    <property type="entry name" value="Adenylsucc_synt"/>
    <property type="match status" value="1"/>
</dbReference>
<dbReference type="NCBIfam" id="NF002223">
    <property type="entry name" value="PRK01117.1"/>
    <property type="match status" value="1"/>
</dbReference>
<dbReference type="Proteomes" id="UP000245166">
    <property type="component" value="Unassembled WGS sequence"/>
</dbReference>
<comment type="catalytic activity">
    <reaction evidence="8 10">
        <text>IMP + L-aspartate + GTP = N(6)-(1,2-dicarboxyethyl)-AMP + GDP + phosphate + 2 H(+)</text>
        <dbReference type="Rhea" id="RHEA:15753"/>
        <dbReference type="ChEBI" id="CHEBI:15378"/>
        <dbReference type="ChEBI" id="CHEBI:29991"/>
        <dbReference type="ChEBI" id="CHEBI:37565"/>
        <dbReference type="ChEBI" id="CHEBI:43474"/>
        <dbReference type="ChEBI" id="CHEBI:57567"/>
        <dbReference type="ChEBI" id="CHEBI:58053"/>
        <dbReference type="ChEBI" id="CHEBI:58189"/>
        <dbReference type="EC" id="6.3.4.4"/>
    </reaction>
</comment>
<dbReference type="CDD" id="cd03108">
    <property type="entry name" value="AdSS"/>
    <property type="match status" value="1"/>
</dbReference>
<feature type="binding site" evidence="8">
    <location>
        <position position="142"/>
    </location>
    <ligand>
        <name>IMP</name>
        <dbReference type="ChEBI" id="CHEBI:58053"/>
        <note>ligand shared between dimeric partners</note>
    </ligand>
</feature>
<feature type="binding site" description="in other chain" evidence="8">
    <location>
        <position position="302"/>
    </location>
    <ligand>
        <name>IMP</name>
        <dbReference type="ChEBI" id="CHEBI:58053"/>
        <note>ligand shared between dimeric partners</note>
    </ligand>
</feature>
<feature type="binding site" evidence="8">
    <location>
        <position position="13"/>
    </location>
    <ligand>
        <name>Mg(2+)</name>
        <dbReference type="ChEBI" id="CHEBI:18420"/>
    </ligand>
</feature>
<dbReference type="GO" id="GO:0005525">
    <property type="term" value="F:GTP binding"/>
    <property type="evidence" value="ECO:0007669"/>
    <property type="project" value="UniProtKB-UniRule"/>
</dbReference>
<feature type="binding site" description="in other chain" evidence="8">
    <location>
        <position position="128"/>
    </location>
    <ligand>
        <name>IMP</name>
        <dbReference type="ChEBI" id="CHEBI:58053"/>
        <note>ligand shared between dimeric partners</note>
    </ligand>
</feature>
<dbReference type="InterPro" id="IPR042110">
    <property type="entry name" value="Adenylosuccinate_synth_dom2"/>
</dbReference>
<dbReference type="OrthoDB" id="9807553at2"/>
<feature type="binding site" evidence="8">
    <location>
        <begin position="12"/>
        <end position="18"/>
    </location>
    <ligand>
        <name>GTP</name>
        <dbReference type="ChEBI" id="CHEBI:37565"/>
    </ligand>
</feature>
<feature type="binding site" evidence="8">
    <location>
        <begin position="412"/>
        <end position="414"/>
    </location>
    <ligand>
        <name>GTP</name>
        <dbReference type="ChEBI" id="CHEBI:37565"/>
    </ligand>
</feature>
<keyword evidence="2 8" id="KW-0436">Ligase</keyword>
<comment type="pathway">
    <text evidence="8 10">Purine metabolism; AMP biosynthesis via de novo pathway; AMP from IMP: step 1/2.</text>
</comment>
<feature type="binding site" evidence="8">
    <location>
        <position position="304"/>
    </location>
    <ligand>
        <name>GTP</name>
        <dbReference type="ChEBI" id="CHEBI:37565"/>
    </ligand>
</feature>
<dbReference type="InterPro" id="IPR001114">
    <property type="entry name" value="Adenylosuccinate_synthetase"/>
</dbReference>
<keyword evidence="4 8" id="KW-0547">Nucleotide-binding</keyword>
<evidence type="ECO:0000256" key="5">
    <source>
        <dbReference type="ARBA" id="ARBA00022755"/>
    </source>
</evidence>
<dbReference type="Gene3D" id="3.90.170.10">
    <property type="entry name" value="Adenylosuccinate Synthetase, subunit A, domain 3"/>
    <property type="match status" value="1"/>
</dbReference>
<feature type="binding site" evidence="8">
    <location>
        <begin position="40"/>
        <end position="42"/>
    </location>
    <ligand>
        <name>GTP</name>
        <dbReference type="ChEBI" id="CHEBI:37565"/>
    </ligand>
</feature>
<gene>
    <name evidence="8" type="primary">purA</name>
    <name evidence="11" type="ORF">C8046_14575</name>
</gene>
<evidence type="ECO:0000256" key="1">
    <source>
        <dbReference type="ARBA" id="ARBA00011738"/>
    </source>
</evidence>
<keyword evidence="6 8" id="KW-0460">Magnesium</keyword>
<reference evidence="11 12" key="1">
    <citation type="submission" date="2018-03" db="EMBL/GenBank/DDBJ databases">
        <title>Genome assembly of novel Miniimonas species PCH200.</title>
        <authorList>
            <person name="Thakur V."/>
            <person name="Kumar V."/>
            <person name="Singh D."/>
        </authorList>
    </citation>
    <scope>NUCLEOTIDE SEQUENCE [LARGE SCALE GENOMIC DNA]</scope>
    <source>
        <strain evidence="11 12">PCH200</strain>
    </source>
</reference>
<accession>A0A2U1ZXL6</accession>
<feature type="active site" description="Proton donor" evidence="8">
    <location>
        <position position="41"/>
    </location>
</feature>
<evidence type="ECO:0000256" key="2">
    <source>
        <dbReference type="ARBA" id="ARBA00022598"/>
    </source>
</evidence>
<feature type="active site" evidence="9">
    <location>
        <position position="139"/>
    </location>
</feature>
<comment type="function">
    <text evidence="8">Plays an important role in the de novo pathway of purine nucleotide biosynthesis. Catalyzes the first committed step in the biosynthesis of AMP from IMP.</text>
</comment>
<feature type="binding site" description="in other chain" evidence="8">
    <location>
        <begin position="13"/>
        <end position="16"/>
    </location>
    <ligand>
        <name>IMP</name>
        <dbReference type="ChEBI" id="CHEBI:58053"/>
        <note>ligand shared between dimeric partners</note>
    </ligand>
</feature>
<dbReference type="Gene3D" id="1.10.300.10">
    <property type="entry name" value="Adenylosuccinate Synthetase, subunit A, domain 2"/>
    <property type="match status" value="1"/>
</dbReference>
<evidence type="ECO:0000256" key="6">
    <source>
        <dbReference type="ARBA" id="ARBA00022842"/>
    </source>
</evidence>
<evidence type="ECO:0000256" key="7">
    <source>
        <dbReference type="ARBA" id="ARBA00023134"/>
    </source>
</evidence>
<evidence type="ECO:0000256" key="9">
    <source>
        <dbReference type="PROSITE-ProRule" id="PRU10134"/>
    </source>
</evidence>
<evidence type="ECO:0000256" key="3">
    <source>
        <dbReference type="ARBA" id="ARBA00022723"/>
    </source>
</evidence>
<evidence type="ECO:0000313" key="12">
    <source>
        <dbReference type="Proteomes" id="UP000245166"/>
    </source>
</evidence>